<evidence type="ECO:0000313" key="5">
    <source>
        <dbReference type="EMBL" id="KAF3218544.1"/>
    </source>
</evidence>
<evidence type="ECO:0000313" key="3">
    <source>
        <dbReference type="EMBL" id="KAF3206823.1"/>
    </source>
</evidence>
<dbReference type="AlphaFoldDB" id="A0A6G1MDK0"/>
<evidence type="ECO:0000313" key="2">
    <source>
        <dbReference type="EMBL" id="KAF3177368.1"/>
    </source>
</evidence>
<sequence length="221" mass="23723">MTEILSLEDSESDYIESSAESSSSSSSSASKSAESSSERATSLAAFSQPKPPGPANVSTNNGGPGSNLEEEDDCSDDHSDDEGEEESKKEGTPWNPYSHSKANVFTASSSLVTVTQRSLSQRHSKPAGADEILFHNPMNPDFVLPDSVKSILEDEKIMGDLPDSDLLKAVHRYASEFFDAKGWDGVMARSLDESALLAIGVILEEYCREMVGKDGGMVFAE</sequence>
<feature type="region of interest" description="Disordered" evidence="1">
    <location>
        <begin position="1"/>
        <end position="100"/>
    </location>
</feature>
<name>A0A6G1MDK0_ORBOL</name>
<dbReference type="EMBL" id="WIPF01000054">
    <property type="protein sequence ID" value="KAF3218544.1"/>
    <property type="molecule type" value="Genomic_DNA"/>
</dbReference>
<dbReference type="EMBL" id="WIWS01000089">
    <property type="protein sequence ID" value="KAF3208939.1"/>
    <property type="molecule type" value="Genomic_DNA"/>
</dbReference>
<organism evidence="2 7">
    <name type="scientific">Orbilia oligospora</name>
    <name type="common">Nematode-trapping fungus</name>
    <name type="synonym">Arthrobotrys oligospora</name>
    <dbReference type="NCBI Taxonomy" id="2813651"/>
    <lineage>
        <taxon>Eukaryota</taxon>
        <taxon>Fungi</taxon>
        <taxon>Dikarya</taxon>
        <taxon>Ascomycota</taxon>
        <taxon>Pezizomycotina</taxon>
        <taxon>Orbiliomycetes</taxon>
        <taxon>Orbiliales</taxon>
        <taxon>Orbiliaceae</taxon>
        <taxon>Orbilia</taxon>
    </lineage>
</organism>
<dbReference type="Pfam" id="PF05234">
    <property type="entry name" value="UAF_Rrn10"/>
    <property type="match status" value="1"/>
</dbReference>
<proteinExistence type="predicted"/>
<evidence type="ECO:0000313" key="8">
    <source>
        <dbReference type="Proteomes" id="UP000483672"/>
    </source>
</evidence>
<dbReference type="Proteomes" id="UP000614610">
    <property type="component" value="Unassembled WGS sequence"/>
</dbReference>
<dbReference type="Proteomes" id="UP000472727">
    <property type="component" value="Unassembled WGS sequence"/>
</dbReference>
<dbReference type="EMBL" id="JAABOE010000045">
    <property type="protein sequence ID" value="KAF3177368.1"/>
    <property type="molecule type" value="Genomic_DNA"/>
</dbReference>
<dbReference type="OrthoDB" id="2565191at2759"/>
<feature type="compositionally biased region" description="Low complexity" evidence="1">
    <location>
        <begin position="15"/>
        <end position="45"/>
    </location>
</feature>
<dbReference type="PANTHER" id="PTHR28054:SF1">
    <property type="entry name" value="RNA POLYMERASE I-SPECIFIC TRANSCRIPTION INITIATION FACTOR RRN10"/>
    <property type="match status" value="1"/>
</dbReference>
<dbReference type="Proteomes" id="UP000479691">
    <property type="component" value="Unassembled WGS sequence"/>
</dbReference>
<dbReference type="GO" id="GO:0006360">
    <property type="term" value="P:transcription by RNA polymerase I"/>
    <property type="evidence" value="ECO:0007669"/>
    <property type="project" value="InterPro"/>
</dbReference>
<feature type="compositionally biased region" description="Acidic residues" evidence="1">
    <location>
        <begin position="68"/>
        <end position="85"/>
    </location>
</feature>
<protein>
    <submittedName>
        <fullName evidence="2">Uncharacterized protein</fullName>
    </submittedName>
</protein>
<evidence type="ECO:0000313" key="6">
    <source>
        <dbReference type="Proteomes" id="UP000472727"/>
    </source>
</evidence>
<comment type="caution">
    <text evidence="2">The sequence shown here is derived from an EMBL/GenBank/DDBJ whole genome shotgun (WGS) entry which is preliminary data.</text>
</comment>
<reference evidence="6 7" key="1">
    <citation type="submission" date="2019-06" db="EMBL/GenBank/DDBJ databases">
        <authorList>
            <person name="Palmer J.M."/>
        </authorList>
    </citation>
    <scope>NUCLEOTIDE SEQUENCE [LARGE SCALE GENOMIC DNA]</scope>
    <source>
        <strain evidence="4 6">TWF106</strain>
        <strain evidence="5 8">TWF191</strain>
        <strain evidence="3">TWF679</strain>
        <strain evidence="2 7">TWF788</strain>
    </source>
</reference>
<dbReference type="Proteomes" id="UP000483672">
    <property type="component" value="Unassembled WGS sequence"/>
</dbReference>
<dbReference type="EMBL" id="WIWT01000056">
    <property type="protein sequence ID" value="KAF3206823.1"/>
    <property type="molecule type" value="Genomic_DNA"/>
</dbReference>
<gene>
    <name evidence="4" type="ORF">TWF106_011148</name>
    <name evidence="5" type="ORF">TWF191_008214</name>
    <name evidence="3" type="ORF">TWF679_008605</name>
    <name evidence="2" type="ORF">TWF788_007799</name>
</gene>
<accession>A0A6G1MDK0</accession>
<feature type="compositionally biased region" description="Acidic residues" evidence="1">
    <location>
        <begin position="1"/>
        <end position="14"/>
    </location>
</feature>
<evidence type="ECO:0000256" key="1">
    <source>
        <dbReference type="SAM" id="MobiDB-lite"/>
    </source>
</evidence>
<dbReference type="PANTHER" id="PTHR28054">
    <property type="entry name" value="RNA POLYMERASE I-SPECIFIC TRANSCRIPTION INITIATION FACTOR RRN10"/>
    <property type="match status" value="1"/>
</dbReference>
<evidence type="ECO:0000313" key="7">
    <source>
        <dbReference type="Proteomes" id="UP000479691"/>
    </source>
</evidence>
<evidence type="ECO:0000313" key="4">
    <source>
        <dbReference type="EMBL" id="KAF3208939.1"/>
    </source>
</evidence>
<dbReference type="InterPro" id="IPR022793">
    <property type="entry name" value="Rrn10"/>
</dbReference>